<keyword evidence="4" id="KW-1185">Reference proteome</keyword>
<evidence type="ECO:0000313" key="4">
    <source>
        <dbReference type="Proteomes" id="UP001491310"/>
    </source>
</evidence>
<feature type="compositionally biased region" description="Polar residues" evidence="1">
    <location>
        <begin position="80"/>
        <end position="97"/>
    </location>
</feature>
<dbReference type="Gene3D" id="2.60.120.10">
    <property type="entry name" value="Jelly Rolls"/>
    <property type="match status" value="1"/>
</dbReference>
<dbReference type="InterPro" id="IPR052538">
    <property type="entry name" value="Flavonoid_dioxygenase-like"/>
</dbReference>
<dbReference type="InterPro" id="IPR013096">
    <property type="entry name" value="Cupin_2"/>
</dbReference>
<sequence>MFRHAAFCDDGMLCLQYILDGRGQVVQRGSWDTIMAGDSLLGSSTLAAKLMPFSSTELRSSAPPPSQVAGITDGLFPRGSRSTAGSAHSNDPTSGSAVGSFKTRPQLDREYAVSGESAGQSAAMRQGGESTSGRDAGSSLEDAQWDLVALKVLLADDRPGSDRGAASLARAVAAWRGAPTVGRLSERVVAGIIRRARKAAAAAFPASRTRAIGSPANAATPTGDAGTLQSEPLTLQQETPWDDALPEPLRAALRNTPADFLRYILPGLVGRSAAAKVASTVEAAFQDGPVLAAASSGDASVANGSTSAGSRTVTVQKKGLQELAAYRLPNQTNRLALVFDPLADGVPFTFGLEIFEPGHKTAPHTHPSSQELFFILAGDGEGFCDGRRFPVAAGDAVAFPPRSVHGIDVSSSGRMYCLELMQPNDMFAEFVKAGQPLGGLADDDLCVLAALGCGGVLPAEEYQP</sequence>
<dbReference type="CDD" id="cd06987">
    <property type="entry name" value="cupin_MAE_RS03005"/>
    <property type="match status" value="1"/>
</dbReference>
<organism evidence="3 4">
    <name type="scientific">Coccomyxa subellipsoidea</name>
    <dbReference type="NCBI Taxonomy" id="248742"/>
    <lineage>
        <taxon>Eukaryota</taxon>
        <taxon>Viridiplantae</taxon>
        <taxon>Chlorophyta</taxon>
        <taxon>core chlorophytes</taxon>
        <taxon>Trebouxiophyceae</taxon>
        <taxon>Trebouxiophyceae incertae sedis</taxon>
        <taxon>Coccomyxaceae</taxon>
        <taxon>Coccomyxa</taxon>
    </lineage>
</organism>
<accession>A0ABR2YCY1</accession>
<dbReference type="EMBL" id="JALJOT010000015">
    <property type="protein sequence ID" value="KAK9902724.1"/>
    <property type="molecule type" value="Genomic_DNA"/>
</dbReference>
<comment type="caution">
    <text evidence="3">The sequence shown here is derived from an EMBL/GenBank/DDBJ whole genome shotgun (WGS) entry which is preliminary data.</text>
</comment>
<protein>
    <recommendedName>
        <fullName evidence="2">Cupin type-2 domain-containing protein</fullName>
    </recommendedName>
</protein>
<dbReference type="Proteomes" id="UP001491310">
    <property type="component" value="Unassembled WGS sequence"/>
</dbReference>
<dbReference type="SUPFAM" id="SSF51182">
    <property type="entry name" value="RmlC-like cupins"/>
    <property type="match status" value="1"/>
</dbReference>
<name>A0ABR2YCY1_9CHLO</name>
<reference evidence="3 4" key="1">
    <citation type="journal article" date="2024" name="Nat. Commun.">
        <title>Phylogenomics reveals the evolutionary origins of lichenization in chlorophyte algae.</title>
        <authorList>
            <person name="Puginier C."/>
            <person name="Libourel C."/>
            <person name="Otte J."/>
            <person name="Skaloud P."/>
            <person name="Haon M."/>
            <person name="Grisel S."/>
            <person name="Petersen M."/>
            <person name="Berrin J.G."/>
            <person name="Delaux P.M."/>
            <person name="Dal Grande F."/>
            <person name="Keller J."/>
        </authorList>
    </citation>
    <scope>NUCLEOTIDE SEQUENCE [LARGE SCALE GENOMIC DNA]</scope>
    <source>
        <strain evidence="3 4">SAG 216-7</strain>
    </source>
</reference>
<dbReference type="Pfam" id="PF07883">
    <property type="entry name" value="Cupin_2"/>
    <property type="match status" value="1"/>
</dbReference>
<gene>
    <name evidence="3" type="ORF">WJX75_003969</name>
</gene>
<evidence type="ECO:0000313" key="3">
    <source>
        <dbReference type="EMBL" id="KAK9902724.1"/>
    </source>
</evidence>
<dbReference type="PANTHER" id="PTHR43346:SF1">
    <property type="entry name" value="QUERCETIN 2,3-DIOXYGENASE-RELATED"/>
    <property type="match status" value="1"/>
</dbReference>
<feature type="region of interest" description="Disordered" evidence="1">
    <location>
        <begin position="56"/>
        <end position="139"/>
    </location>
</feature>
<feature type="domain" description="Cupin type-2" evidence="2">
    <location>
        <begin position="352"/>
        <end position="418"/>
    </location>
</feature>
<dbReference type="InterPro" id="IPR014710">
    <property type="entry name" value="RmlC-like_jellyroll"/>
</dbReference>
<evidence type="ECO:0000256" key="1">
    <source>
        <dbReference type="SAM" id="MobiDB-lite"/>
    </source>
</evidence>
<dbReference type="PANTHER" id="PTHR43346">
    <property type="entry name" value="LIGAND BINDING DOMAIN PROTEIN, PUTATIVE (AFU_ORTHOLOGUE AFUA_6G14370)-RELATED"/>
    <property type="match status" value="1"/>
</dbReference>
<evidence type="ECO:0000259" key="2">
    <source>
        <dbReference type="Pfam" id="PF07883"/>
    </source>
</evidence>
<dbReference type="InterPro" id="IPR011051">
    <property type="entry name" value="RmlC_Cupin_sf"/>
</dbReference>
<proteinExistence type="predicted"/>